<keyword evidence="2" id="KW-1185">Reference proteome</keyword>
<evidence type="ECO:0000313" key="2">
    <source>
        <dbReference type="Proteomes" id="UP001271007"/>
    </source>
</evidence>
<gene>
    <name evidence="1" type="ORF">LTR09_008738</name>
</gene>
<evidence type="ECO:0000313" key="1">
    <source>
        <dbReference type="EMBL" id="KAK3050083.1"/>
    </source>
</evidence>
<reference evidence="1" key="1">
    <citation type="submission" date="2023-04" db="EMBL/GenBank/DDBJ databases">
        <title>Black Yeasts Isolated from many extreme environments.</title>
        <authorList>
            <person name="Coleine C."/>
            <person name="Stajich J.E."/>
            <person name="Selbmann L."/>
        </authorList>
    </citation>
    <scope>NUCLEOTIDE SEQUENCE</scope>
    <source>
        <strain evidence="1">CCFEE 5312</strain>
    </source>
</reference>
<proteinExistence type="predicted"/>
<dbReference type="Proteomes" id="UP001271007">
    <property type="component" value="Unassembled WGS sequence"/>
</dbReference>
<accession>A0AAJ0DH77</accession>
<dbReference type="EMBL" id="JAWDJX010000035">
    <property type="protein sequence ID" value="KAK3050083.1"/>
    <property type="molecule type" value="Genomic_DNA"/>
</dbReference>
<name>A0AAJ0DH77_9PEZI</name>
<comment type="caution">
    <text evidence="1">The sequence shown here is derived from an EMBL/GenBank/DDBJ whole genome shotgun (WGS) entry which is preliminary data.</text>
</comment>
<protein>
    <submittedName>
        <fullName evidence="1">Uncharacterized protein</fullName>
    </submittedName>
</protein>
<sequence>MDHMQYLVIRSHNPEEQDFKHPLENADDREYDHMSGHALMATCPTYSHIKNKPNEPYPFKMPELGTPDLDKLLALSSRLPLGAEGEITPVMAWTQIWQDPRLGHLTKEDLLRIRDDLSTKVRCYGFGAVLEEFELNDSVESIFAEKSMQTLEASFSSPQVAIEA</sequence>
<organism evidence="1 2">
    <name type="scientific">Extremus antarcticus</name>
    <dbReference type="NCBI Taxonomy" id="702011"/>
    <lineage>
        <taxon>Eukaryota</taxon>
        <taxon>Fungi</taxon>
        <taxon>Dikarya</taxon>
        <taxon>Ascomycota</taxon>
        <taxon>Pezizomycotina</taxon>
        <taxon>Dothideomycetes</taxon>
        <taxon>Dothideomycetidae</taxon>
        <taxon>Mycosphaerellales</taxon>
        <taxon>Extremaceae</taxon>
        <taxon>Extremus</taxon>
    </lineage>
</organism>
<dbReference type="AlphaFoldDB" id="A0AAJ0DH77"/>